<keyword evidence="18" id="KW-1185">Reference proteome</keyword>
<evidence type="ECO:0000259" key="15">
    <source>
        <dbReference type="Pfam" id="PF02771"/>
    </source>
</evidence>
<dbReference type="InterPro" id="IPR037069">
    <property type="entry name" value="AcylCoA_DH/ox_N_sf"/>
</dbReference>
<dbReference type="PANTHER" id="PTHR48083:SF18">
    <property type="entry name" value="ACYL-COENZYME A DEHYDROGENASE"/>
    <property type="match status" value="1"/>
</dbReference>
<feature type="domain" description="Acyl-CoA dehydrogenase/oxidase N-terminal" evidence="15">
    <location>
        <begin position="142"/>
        <end position="236"/>
    </location>
</feature>
<dbReference type="EC" id="1.3.8.8" evidence="5"/>
<feature type="domain" description="Acyl-CoA dehydrogenase C-terminal bacterial-type" evidence="16">
    <location>
        <begin position="522"/>
        <end position="805"/>
    </location>
</feature>
<keyword evidence="13" id="KW-1133">Transmembrane helix</keyword>
<dbReference type="InterPro" id="IPR036250">
    <property type="entry name" value="AcylCo_DH-like_C"/>
</dbReference>
<dbReference type="Pfam" id="PF09317">
    <property type="entry name" value="ACDH_C"/>
    <property type="match status" value="1"/>
</dbReference>
<evidence type="ECO:0000256" key="13">
    <source>
        <dbReference type="SAM" id="Phobius"/>
    </source>
</evidence>
<evidence type="ECO:0000256" key="2">
    <source>
        <dbReference type="ARBA" id="ARBA00005005"/>
    </source>
</evidence>
<comment type="similarity">
    <text evidence="3">Belongs to the acyl-CoA dehydrogenase family.</text>
</comment>
<sequence>MLWILYFLVVGIAVAYHRLNLTQTTIAVGASLLVFVLLGGPFWVFLLLTVLAVLILVPLNNTTLRQEWITRPALAFFRRVLPDISPTERVALDAGTVWWEGELFTGQPDLDRLRGYPAPTLSAEEQAFLDGPVEDLCRLFDEWTITHTEQDISQQAWDLIKEQRFFGMIIPKRYGGLEFSAYAHSCILAKIASSPGGATASSIVAVPNSLGPAELLMHYGTEEQKDRYLPKLATGEEIPCFGLTSPWAGSDAGAIPDTGVVCMGNWKGREVLGMRLDFDKRYITLAPVATVVGLALKLYDPEGLLPDRDAAEGEFVGVSCALIPSDTPGLDIGRRHFPLNNPFVNGPLRGKDIFVPLEFIIGGAAMAGQGWRMLMECLAVGRSISLPSNTTGVSLFAAYATGAYARVRYQFGLPIGRFEGVAQAIAGAAGRAYASEAVRCMTAGAVDLGAKPSVPSAIAKAYCTEMSQETVKLAMDVHAGKGVMLGPSNWIARAYQGTPIGITVEGHNILTRSMMIFGQGAIRCHPYVLKEISAVNDDNAARGLVDFDNALLAHIGHVLSAAARSLVLGLCFGRIAKVPVSGPTRIHYQRMMRYAASFALLSDSSMALLGGSLKFREAISGRLGGILSQLYVVSAALRKFEGDGSPVEDLPLLHWVCDTAWASIEADADGVLRHLPMRPAAWLLRALVFPLGRHARAPHDEIEMRIAELMTEPGSVRQRLFARVFTPNELDYPAGLLHHAMQAVNDCAALEKRVQKSHKDGVIKDPHPLRRIQEAAKASVLTQAEADRLAHCYALIERVCQVDDFNSEEMMAQKPTRKRRTRDAETPADDAP</sequence>
<evidence type="ECO:0000256" key="5">
    <source>
        <dbReference type="ARBA" id="ARBA00012040"/>
    </source>
</evidence>
<evidence type="ECO:0000256" key="3">
    <source>
        <dbReference type="ARBA" id="ARBA00009347"/>
    </source>
</evidence>
<dbReference type="Pfam" id="PF02771">
    <property type="entry name" value="Acyl-CoA_dh_N"/>
    <property type="match status" value="1"/>
</dbReference>
<reference evidence="17 18" key="1">
    <citation type="submission" date="2023-09" db="EMBL/GenBank/DDBJ databases">
        <authorList>
            <person name="Rey-Velasco X."/>
        </authorList>
    </citation>
    <scope>NUCLEOTIDE SEQUENCE [LARGE SCALE GENOMIC DNA]</scope>
    <source>
        <strain evidence="17 18">W345</strain>
    </source>
</reference>
<evidence type="ECO:0000256" key="6">
    <source>
        <dbReference type="ARBA" id="ARBA00020144"/>
    </source>
</evidence>
<dbReference type="Gene3D" id="1.10.540.10">
    <property type="entry name" value="Acyl-CoA dehydrogenase/oxidase, N-terminal domain"/>
    <property type="match status" value="1"/>
</dbReference>
<comment type="catalytic activity">
    <reaction evidence="11">
        <text>a long-chain 2,3-saturated fatty acyl-CoA + oxidized [electron-transfer flavoprotein] + H(+) = a long-chain (2E)-enoyl-CoA + reduced [electron-transfer flavoprotein]</text>
        <dbReference type="Rhea" id="RHEA:17721"/>
        <dbReference type="Rhea" id="RHEA-COMP:10685"/>
        <dbReference type="Rhea" id="RHEA-COMP:10686"/>
        <dbReference type="ChEBI" id="CHEBI:15378"/>
        <dbReference type="ChEBI" id="CHEBI:57692"/>
        <dbReference type="ChEBI" id="CHEBI:58307"/>
        <dbReference type="ChEBI" id="CHEBI:83721"/>
        <dbReference type="ChEBI" id="CHEBI:83727"/>
        <dbReference type="EC" id="1.3.8.8"/>
    </reaction>
</comment>
<evidence type="ECO:0000256" key="9">
    <source>
        <dbReference type="ARBA" id="ARBA00023002"/>
    </source>
</evidence>
<keyword evidence="13" id="KW-0812">Transmembrane</keyword>
<keyword evidence="7" id="KW-0285">Flavoprotein</keyword>
<evidence type="ECO:0000256" key="7">
    <source>
        <dbReference type="ARBA" id="ARBA00022630"/>
    </source>
</evidence>
<evidence type="ECO:0000256" key="4">
    <source>
        <dbReference type="ARBA" id="ARBA00012033"/>
    </source>
</evidence>
<dbReference type="Gene3D" id="2.40.110.10">
    <property type="entry name" value="Butyryl-CoA Dehydrogenase, subunit A, domain 2"/>
    <property type="match status" value="1"/>
</dbReference>
<dbReference type="Pfam" id="PF00441">
    <property type="entry name" value="Acyl-CoA_dh_1"/>
    <property type="match status" value="1"/>
</dbReference>
<proteinExistence type="inferred from homology"/>
<dbReference type="PANTHER" id="PTHR48083">
    <property type="entry name" value="MEDIUM-CHAIN SPECIFIC ACYL-COA DEHYDROGENASE, MITOCHONDRIAL-RELATED"/>
    <property type="match status" value="1"/>
</dbReference>
<accession>A0ABU2WH22</accession>
<protein>
    <recommendedName>
        <fullName evidence="6">Acyl-coenzyme A dehydrogenase</fullName>
        <ecNumber evidence="4">1.3.8.7</ecNumber>
        <ecNumber evidence="5">1.3.8.8</ecNumber>
    </recommendedName>
</protein>
<evidence type="ECO:0000313" key="17">
    <source>
        <dbReference type="EMBL" id="MDT0496840.1"/>
    </source>
</evidence>
<gene>
    <name evidence="17" type="ORF">RM530_05615</name>
</gene>
<name>A0ABU2WH22_9GAMM</name>
<dbReference type="InterPro" id="IPR009100">
    <property type="entry name" value="AcylCoA_DH/oxidase_NM_dom_sf"/>
</dbReference>
<dbReference type="SUPFAM" id="SSF56645">
    <property type="entry name" value="Acyl-CoA dehydrogenase NM domain-like"/>
    <property type="match status" value="1"/>
</dbReference>
<keyword evidence="8" id="KW-0274">FAD</keyword>
<dbReference type="InterPro" id="IPR050741">
    <property type="entry name" value="Acyl-CoA_dehydrogenase"/>
</dbReference>
<evidence type="ECO:0000256" key="8">
    <source>
        <dbReference type="ARBA" id="ARBA00022827"/>
    </source>
</evidence>
<comment type="caution">
    <text evidence="17">The sequence shown here is derived from an EMBL/GenBank/DDBJ whole genome shotgun (WGS) entry which is preliminary data.</text>
</comment>
<dbReference type="InterPro" id="IPR046373">
    <property type="entry name" value="Acyl-CoA_Oxase/DH_mid-dom_sf"/>
</dbReference>
<keyword evidence="13" id="KW-0472">Membrane</keyword>
<comment type="cofactor">
    <cofactor evidence="1">
        <name>FAD</name>
        <dbReference type="ChEBI" id="CHEBI:57692"/>
    </cofactor>
</comment>
<evidence type="ECO:0000256" key="12">
    <source>
        <dbReference type="SAM" id="MobiDB-lite"/>
    </source>
</evidence>
<organism evidence="17 18">
    <name type="scientific">Banduia mediterranea</name>
    <dbReference type="NCBI Taxonomy" id="3075609"/>
    <lineage>
        <taxon>Bacteria</taxon>
        <taxon>Pseudomonadati</taxon>
        <taxon>Pseudomonadota</taxon>
        <taxon>Gammaproteobacteria</taxon>
        <taxon>Nevskiales</taxon>
        <taxon>Algiphilaceae</taxon>
        <taxon>Banduia</taxon>
    </lineage>
</organism>
<evidence type="ECO:0000256" key="10">
    <source>
        <dbReference type="ARBA" id="ARBA00047882"/>
    </source>
</evidence>
<dbReference type="InterPro" id="IPR015396">
    <property type="entry name" value="FadE_C"/>
</dbReference>
<evidence type="ECO:0000259" key="16">
    <source>
        <dbReference type="Pfam" id="PF09317"/>
    </source>
</evidence>
<feature type="transmembrane region" description="Helical" evidence="13">
    <location>
        <begin position="25"/>
        <end position="57"/>
    </location>
</feature>
<dbReference type="EMBL" id="JAVRIC010000005">
    <property type="protein sequence ID" value="MDT0496840.1"/>
    <property type="molecule type" value="Genomic_DNA"/>
</dbReference>
<evidence type="ECO:0000256" key="1">
    <source>
        <dbReference type="ARBA" id="ARBA00001974"/>
    </source>
</evidence>
<dbReference type="RefSeq" id="WP_311364231.1">
    <property type="nucleotide sequence ID" value="NZ_JAVRIC010000005.1"/>
</dbReference>
<dbReference type="EC" id="1.3.8.7" evidence="4"/>
<evidence type="ECO:0000256" key="11">
    <source>
        <dbReference type="ARBA" id="ARBA00049247"/>
    </source>
</evidence>
<feature type="domain" description="Acyl-CoA dehydrogenase/oxidase C-terminal" evidence="14">
    <location>
        <begin position="368"/>
        <end position="508"/>
    </location>
</feature>
<dbReference type="InterPro" id="IPR013786">
    <property type="entry name" value="AcylCoA_DH/ox_N"/>
</dbReference>
<dbReference type="NCBIfam" id="NF009586">
    <property type="entry name" value="PRK13026.1"/>
    <property type="match status" value="1"/>
</dbReference>
<feature type="region of interest" description="Disordered" evidence="12">
    <location>
        <begin position="810"/>
        <end position="832"/>
    </location>
</feature>
<evidence type="ECO:0000313" key="18">
    <source>
        <dbReference type="Proteomes" id="UP001254608"/>
    </source>
</evidence>
<evidence type="ECO:0000259" key="14">
    <source>
        <dbReference type="Pfam" id="PF00441"/>
    </source>
</evidence>
<dbReference type="Gene3D" id="1.20.140.10">
    <property type="entry name" value="Butyryl-CoA Dehydrogenase, subunit A, domain 3"/>
    <property type="match status" value="1"/>
</dbReference>
<dbReference type="NCBIfam" id="NF007000">
    <property type="entry name" value="PRK09463.1"/>
    <property type="match status" value="1"/>
</dbReference>
<dbReference type="InterPro" id="IPR009075">
    <property type="entry name" value="AcylCo_DH/oxidase_C"/>
</dbReference>
<comment type="pathway">
    <text evidence="2">Lipid metabolism; fatty acid beta-oxidation.</text>
</comment>
<comment type="catalytic activity">
    <reaction evidence="10">
        <text>a medium-chain 2,3-saturated fatty acyl-CoA + oxidized [electron-transfer flavoprotein] + H(+) = a medium-chain (2E)-enoyl-CoA + reduced [electron-transfer flavoprotein]</text>
        <dbReference type="Rhea" id="RHEA:14477"/>
        <dbReference type="Rhea" id="RHEA-COMP:10685"/>
        <dbReference type="Rhea" id="RHEA-COMP:10686"/>
        <dbReference type="ChEBI" id="CHEBI:15378"/>
        <dbReference type="ChEBI" id="CHEBI:57692"/>
        <dbReference type="ChEBI" id="CHEBI:58307"/>
        <dbReference type="ChEBI" id="CHEBI:83723"/>
        <dbReference type="ChEBI" id="CHEBI:83726"/>
        <dbReference type="EC" id="1.3.8.7"/>
    </reaction>
</comment>
<keyword evidence="9" id="KW-0560">Oxidoreductase</keyword>
<dbReference type="Proteomes" id="UP001254608">
    <property type="component" value="Unassembled WGS sequence"/>
</dbReference>
<dbReference type="SUPFAM" id="SSF47203">
    <property type="entry name" value="Acyl-CoA dehydrogenase C-terminal domain-like"/>
    <property type="match status" value="1"/>
</dbReference>